<dbReference type="PROSITE" id="PS50948">
    <property type="entry name" value="PAN"/>
    <property type="match status" value="1"/>
</dbReference>
<dbReference type="Gene3D" id="2.90.10.10">
    <property type="entry name" value="Bulb-type lectin domain"/>
    <property type="match status" value="1"/>
</dbReference>
<evidence type="ECO:0000313" key="23">
    <source>
        <dbReference type="Proteomes" id="UP001417504"/>
    </source>
</evidence>
<dbReference type="GO" id="GO:0004674">
    <property type="term" value="F:protein serine/threonine kinase activity"/>
    <property type="evidence" value="ECO:0007669"/>
    <property type="project" value="UniProtKB-KW"/>
</dbReference>
<proteinExistence type="inferred from homology"/>
<evidence type="ECO:0000256" key="15">
    <source>
        <dbReference type="PIRNR" id="PIRNR000641"/>
    </source>
</evidence>
<dbReference type="InterPro" id="IPR024171">
    <property type="entry name" value="SRK-like_kinase"/>
</dbReference>
<dbReference type="Pfam" id="PF01453">
    <property type="entry name" value="B_lectin"/>
    <property type="match status" value="1"/>
</dbReference>
<dbReference type="PANTHER" id="PTHR27002:SF566">
    <property type="entry name" value="RECEPTOR-LIKE SERINE_THREONINE-PROTEIN KINASE"/>
    <property type="match status" value="1"/>
</dbReference>
<dbReference type="InterPro" id="IPR001480">
    <property type="entry name" value="Bulb-type_lectin_dom"/>
</dbReference>
<dbReference type="GO" id="GO:0005524">
    <property type="term" value="F:ATP binding"/>
    <property type="evidence" value="ECO:0007669"/>
    <property type="project" value="UniProtKB-KW"/>
</dbReference>
<dbReference type="PIRSF" id="PIRSF000641">
    <property type="entry name" value="SRK"/>
    <property type="match status" value="1"/>
</dbReference>
<keyword evidence="7 15" id="KW-0547">Nucleotide-binding</keyword>
<evidence type="ECO:0000256" key="17">
    <source>
        <dbReference type="SAM" id="Phobius"/>
    </source>
</evidence>
<reference evidence="22 23" key="1">
    <citation type="submission" date="2024-01" db="EMBL/GenBank/DDBJ databases">
        <title>Genome assemblies of Stephania.</title>
        <authorList>
            <person name="Yang L."/>
        </authorList>
    </citation>
    <scope>NUCLEOTIDE SEQUENCE [LARGE SCALE GENOMIC DNA]</scope>
    <source>
        <strain evidence="22">QJT</strain>
        <tissue evidence="22">Leaf</tissue>
    </source>
</reference>
<dbReference type="Pfam" id="PF00954">
    <property type="entry name" value="S_locus_glycop"/>
    <property type="match status" value="1"/>
</dbReference>
<keyword evidence="5 17" id="KW-0812">Transmembrane</keyword>
<feature type="signal peptide" evidence="18">
    <location>
        <begin position="1"/>
        <end position="29"/>
    </location>
</feature>
<dbReference type="CDD" id="cd01098">
    <property type="entry name" value="PAN_AP_plant"/>
    <property type="match status" value="1"/>
</dbReference>
<dbReference type="Pfam" id="PF08276">
    <property type="entry name" value="PAN_2"/>
    <property type="match status" value="1"/>
</dbReference>
<evidence type="ECO:0000256" key="4">
    <source>
        <dbReference type="ARBA" id="ARBA00022679"/>
    </source>
</evidence>
<evidence type="ECO:0000313" key="22">
    <source>
        <dbReference type="EMBL" id="KAK9155995.1"/>
    </source>
</evidence>
<dbReference type="InterPro" id="IPR008271">
    <property type="entry name" value="Ser/Thr_kinase_AS"/>
</dbReference>
<evidence type="ECO:0000256" key="8">
    <source>
        <dbReference type="ARBA" id="ARBA00022777"/>
    </source>
</evidence>
<evidence type="ECO:0000259" key="20">
    <source>
        <dbReference type="PROSITE" id="PS50927"/>
    </source>
</evidence>
<keyword evidence="12" id="KW-1015">Disulfide bond</keyword>
<keyword evidence="23" id="KW-1185">Reference proteome</keyword>
<protein>
    <recommendedName>
        <fullName evidence="15">Receptor-like serine/threonine-protein kinase</fullName>
        <ecNumber evidence="15">2.7.11.1</ecNumber>
    </recommendedName>
</protein>
<keyword evidence="4 15" id="KW-0808">Transferase</keyword>
<keyword evidence="8 15" id="KW-0418">Kinase</keyword>
<dbReference type="InterPro" id="IPR036426">
    <property type="entry name" value="Bulb-type_lectin_dom_sf"/>
</dbReference>
<evidence type="ECO:0000256" key="5">
    <source>
        <dbReference type="ARBA" id="ARBA00022692"/>
    </source>
</evidence>
<feature type="domain" description="Apple" evidence="21">
    <location>
        <begin position="357"/>
        <end position="439"/>
    </location>
</feature>
<dbReference type="InterPro" id="IPR011009">
    <property type="entry name" value="Kinase-like_dom_sf"/>
</dbReference>
<feature type="domain" description="Bulb-type lectin" evidence="20">
    <location>
        <begin position="32"/>
        <end position="162"/>
    </location>
</feature>
<dbReference type="PANTHER" id="PTHR27002">
    <property type="entry name" value="RECEPTOR-LIKE SERINE/THREONINE-PROTEIN KINASE SD1-8"/>
    <property type="match status" value="1"/>
</dbReference>
<evidence type="ECO:0000256" key="16">
    <source>
        <dbReference type="SAM" id="MobiDB-lite"/>
    </source>
</evidence>
<comment type="caution">
    <text evidence="22">The sequence shown here is derived from an EMBL/GenBank/DDBJ whole genome shotgun (WGS) entry which is preliminary data.</text>
</comment>
<comment type="subcellular location">
    <subcellularLocation>
        <location evidence="1">Cell membrane</location>
        <topology evidence="1">Single-pass type I membrane protein</topology>
    </subcellularLocation>
</comment>
<feature type="region of interest" description="Disordered" evidence="16">
    <location>
        <begin position="797"/>
        <end position="838"/>
    </location>
</feature>
<dbReference type="AlphaFoldDB" id="A0AAP0PV35"/>
<dbReference type="InterPro" id="IPR003609">
    <property type="entry name" value="Pan_app"/>
</dbReference>
<keyword evidence="14" id="KW-0325">Glycoprotein</keyword>
<dbReference type="PROSITE" id="PS00108">
    <property type="entry name" value="PROTEIN_KINASE_ST"/>
    <property type="match status" value="1"/>
</dbReference>
<evidence type="ECO:0000256" key="14">
    <source>
        <dbReference type="ARBA" id="ARBA00023180"/>
    </source>
</evidence>
<comment type="catalytic activity">
    <reaction evidence="15">
        <text>L-threonyl-[protein] + ATP = O-phospho-L-threonyl-[protein] + ADP + H(+)</text>
        <dbReference type="Rhea" id="RHEA:46608"/>
        <dbReference type="Rhea" id="RHEA-COMP:11060"/>
        <dbReference type="Rhea" id="RHEA-COMP:11605"/>
        <dbReference type="ChEBI" id="CHEBI:15378"/>
        <dbReference type="ChEBI" id="CHEBI:30013"/>
        <dbReference type="ChEBI" id="CHEBI:30616"/>
        <dbReference type="ChEBI" id="CHEBI:61977"/>
        <dbReference type="ChEBI" id="CHEBI:456216"/>
        <dbReference type="EC" id="2.7.11.1"/>
    </reaction>
</comment>
<name>A0AAP0PV35_9MAGN</name>
<dbReference type="PROSITE" id="PS50927">
    <property type="entry name" value="BULB_LECTIN"/>
    <property type="match status" value="1"/>
</dbReference>
<evidence type="ECO:0000256" key="12">
    <source>
        <dbReference type="ARBA" id="ARBA00023157"/>
    </source>
</evidence>
<keyword evidence="13" id="KW-0675">Receptor</keyword>
<dbReference type="GO" id="GO:0048544">
    <property type="term" value="P:recognition of pollen"/>
    <property type="evidence" value="ECO:0007669"/>
    <property type="project" value="InterPro"/>
</dbReference>
<dbReference type="PROSITE" id="PS50011">
    <property type="entry name" value="PROTEIN_KINASE_DOM"/>
    <property type="match status" value="1"/>
</dbReference>
<keyword evidence="2" id="KW-1003">Cell membrane</keyword>
<keyword evidence="6 18" id="KW-0732">Signal</keyword>
<dbReference type="GO" id="GO:0005886">
    <property type="term" value="C:plasma membrane"/>
    <property type="evidence" value="ECO:0007669"/>
    <property type="project" value="UniProtKB-SubCell"/>
</dbReference>
<evidence type="ECO:0000256" key="2">
    <source>
        <dbReference type="ARBA" id="ARBA00022475"/>
    </source>
</evidence>
<dbReference type="InterPro" id="IPR000719">
    <property type="entry name" value="Prot_kinase_dom"/>
</dbReference>
<dbReference type="CDD" id="cd00028">
    <property type="entry name" value="B_lectin"/>
    <property type="match status" value="1"/>
</dbReference>
<dbReference type="InterPro" id="IPR001245">
    <property type="entry name" value="Ser-Thr/Tyr_kinase_cat_dom"/>
</dbReference>
<evidence type="ECO:0000256" key="3">
    <source>
        <dbReference type="ARBA" id="ARBA00022527"/>
    </source>
</evidence>
<dbReference type="Gene3D" id="3.30.200.20">
    <property type="entry name" value="Phosphorylase Kinase, domain 1"/>
    <property type="match status" value="1"/>
</dbReference>
<accession>A0AAP0PV35</accession>
<keyword evidence="10 17" id="KW-1133">Transmembrane helix</keyword>
<feature type="transmembrane region" description="Helical" evidence="17">
    <location>
        <begin position="457"/>
        <end position="480"/>
    </location>
</feature>
<evidence type="ECO:0000259" key="21">
    <source>
        <dbReference type="PROSITE" id="PS50948"/>
    </source>
</evidence>
<dbReference type="Pfam" id="PF07714">
    <property type="entry name" value="PK_Tyr_Ser-Thr"/>
    <property type="match status" value="1"/>
</dbReference>
<organism evidence="22 23">
    <name type="scientific">Stephania japonica</name>
    <dbReference type="NCBI Taxonomy" id="461633"/>
    <lineage>
        <taxon>Eukaryota</taxon>
        <taxon>Viridiplantae</taxon>
        <taxon>Streptophyta</taxon>
        <taxon>Embryophyta</taxon>
        <taxon>Tracheophyta</taxon>
        <taxon>Spermatophyta</taxon>
        <taxon>Magnoliopsida</taxon>
        <taxon>Ranunculales</taxon>
        <taxon>Menispermaceae</taxon>
        <taxon>Menispermoideae</taxon>
        <taxon>Cissampelideae</taxon>
        <taxon>Stephania</taxon>
    </lineage>
</organism>
<evidence type="ECO:0000256" key="9">
    <source>
        <dbReference type="ARBA" id="ARBA00022840"/>
    </source>
</evidence>
<dbReference type="SMART" id="SM00220">
    <property type="entry name" value="S_TKc"/>
    <property type="match status" value="1"/>
</dbReference>
<dbReference type="SUPFAM" id="SSF51110">
    <property type="entry name" value="alpha-D-mannose-specific plant lectins"/>
    <property type="match status" value="1"/>
</dbReference>
<feature type="compositionally biased region" description="Polar residues" evidence="16">
    <location>
        <begin position="815"/>
        <end position="838"/>
    </location>
</feature>
<evidence type="ECO:0000256" key="7">
    <source>
        <dbReference type="ARBA" id="ARBA00022741"/>
    </source>
</evidence>
<keyword evidence="3 15" id="KW-0723">Serine/threonine-protein kinase</keyword>
<dbReference type="InterPro" id="IPR000858">
    <property type="entry name" value="S_locus_glycoprot_dom"/>
</dbReference>
<gene>
    <name evidence="22" type="ORF">Sjap_003475</name>
</gene>
<evidence type="ECO:0000256" key="1">
    <source>
        <dbReference type="ARBA" id="ARBA00004251"/>
    </source>
</evidence>
<feature type="chain" id="PRO_5042987384" description="Receptor-like serine/threonine-protein kinase" evidence="18">
    <location>
        <begin position="30"/>
        <end position="838"/>
    </location>
</feature>
<dbReference type="SMART" id="SM00108">
    <property type="entry name" value="B_lectin"/>
    <property type="match status" value="1"/>
</dbReference>
<evidence type="ECO:0000256" key="10">
    <source>
        <dbReference type="ARBA" id="ARBA00022989"/>
    </source>
</evidence>
<dbReference type="EC" id="2.7.11.1" evidence="15"/>
<dbReference type="CDD" id="cd14066">
    <property type="entry name" value="STKc_IRAK"/>
    <property type="match status" value="1"/>
</dbReference>
<keyword evidence="11 17" id="KW-0472">Membrane</keyword>
<comment type="catalytic activity">
    <reaction evidence="15">
        <text>L-seryl-[protein] + ATP = O-phospho-L-seryl-[protein] + ADP + H(+)</text>
        <dbReference type="Rhea" id="RHEA:17989"/>
        <dbReference type="Rhea" id="RHEA-COMP:9863"/>
        <dbReference type="Rhea" id="RHEA-COMP:11604"/>
        <dbReference type="ChEBI" id="CHEBI:15378"/>
        <dbReference type="ChEBI" id="CHEBI:29999"/>
        <dbReference type="ChEBI" id="CHEBI:30616"/>
        <dbReference type="ChEBI" id="CHEBI:83421"/>
        <dbReference type="ChEBI" id="CHEBI:456216"/>
        <dbReference type="EC" id="2.7.11.1"/>
    </reaction>
</comment>
<feature type="domain" description="Protein kinase" evidence="19">
    <location>
        <begin position="520"/>
        <end position="773"/>
    </location>
</feature>
<evidence type="ECO:0000256" key="11">
    <source>
        <dbReference type="ARBA" id="ARBA00023136"/>
    </source>
</evidence>
<evidence type="ECO:0000256" key="18">
    <source>
        <dbReference type="SAM" id="SignalP"/>
    </source>
</evidence>
<keyword evidence="9 15" id="KW-0067">ATP-binding</keyword>
<dbReference type="FunFam" id="3.30.200.20:FF:000330">
    <property type="entry name" value="G-type lectin S-receptor-like serine/threonine-protein kinase At4g03230"/>
    <property type="match status" value="1"/>
</dbReference>
<dbReference type="FunFam" id="1.10.510.10:FF:000060">
    <property type="entry name" value="G-type lectin S-receptor-like serine/threonine-protein kinase"/>
    <property type="match status" value="1"/>
</dbReference>
<dbReference type="EMBL" id="JBBNAE010000001">
    <property type="protein sequence ID" value="KAK9155995.1"/>
    <property type="molecule type" value="Genomic_DNA"/>
</dbReference>
<dbReference type="Gene3D" id="1.10.510.10">
    <property type="entry name" value="Transferase(Phosphotransferase) domain 1"/>
    <property type="match status" value="1"/>
</dbReference>
<comment type="similarity">
    <text evidence="15">Belongs to the protein kinase superfamily. Ser/Thr protein kinase family.</text>
</comment>
<dbReference type="SMART" id="SM00473">
    <property type="entry name" value="PAN_AP"/>
    <property type="match status" value="1"/>
</dbReference>
<evidence type="ECO:0000256" key="13">
    <source>
        <dbReference type="ARBA" id="ARBA00023170"/>
    </source>
</evidence>
<dbReference type="SUPFAM" id="SSF56112">
    <property type="entry name" value="Protein kinase-like (PK-like)"/>
    <property type="match status" value="1"/>
</dbReference>
<sequence>MEGTALLLFFISAHTLLPLFLHMSSLATATATNSITINQTLSFNQTLISSNQNFKLGFFTPTNSNSNSNIWYLGIWFNKIPIRTYVWIANRDNPFHSSSSPALKLNNNGHLTLVNETNHVIWSSSSLNPSNRTHTPVFALLLDNGNLVIKSQISTNDDSNGYVWQSFDHPSDNLIDGMKLGCDLKLGLSRKLRSWKSSDDPSNGDFVYEMERRGFPGLVLRNGSTNLYRTGPWTGIQFSGTPELKKNPVFEPIFVYDKEEVYYAFRRTEAVVSMLRLDPTGSLYRVTWNDRRLQWVVMISVLKDQCNKYGLCGAHGVCNVDDPVPCKCLKGFVPNAPQNWSRVDWSGGCRRRTSLDCGKGDGFVKFSSLKVPDSTFAWVNMSMGLGECRMKCLKNCSCTAFANADVRDSGSGCVLWFGDLIDLREFTAGGGQDLYVRMAASELEAQQGGSNKKKKRAVVVASVSVVTGILLVASIVWCFILSTRRRQRGEGSINQDRDSTRELELPLFDFVTVATATNNFSNNKVVGEGGFGPVYKGILPNGQEIAVKRLSENSGQGLREFKNEIILISKLQHRNLVKVLGCCIQREEMMLVYEYMPNKSLDNFIFDKERSQLLCWEKRFDIIIGIAQGLLYLHRDSRLRIIHRDLKAANILLDREMNPKISDFGLAKTFGGDETQANTRRVVGTYGYMSPEYAADGLFSMKSDVFSFGVLTLEIVSGKRNKGFYLAGHDFNLLGHAWNLWNEDRALELVDEVFTVDVSSRSAVLRCIQVGLLCVQQRLDDRPTMPSVVMMLGSESANLPQPKQPGFYYERSSTDEGPSSSDKFSYGKNLSFTQLEGR</sequence>
<dbReference type="Proteomes" id="UP001417504">
    <property type="component" value="Unassembled WGS sequence"/>
</dbReference>
<evidence type="ECO:0000256" key="6">
    <source>
        <dbReference type="ARBA" id="ARBA00022729"/>
    </source>
</evidence>
<evidence type="ECO:0000259" key="19">
    <source>
        <dbReference type="PROSITE" id="PS50011"/>
    </source>
</evidence>